<dbReference type="RefSeq" id="WP_123747712.1">
    <property type="nucleotide sequence ID" value="NZ_RJKM01000001.1"/>
</dbReference>
<accession>A0A3N1GZB4</accession>
<evidence type="ECO:0000313" key="6">
    <source>
        <dbReference type="EMBL" id="ROP35436.1"/>
    </source>
</evidence>
<keyword evidence="3 5" id="KW-1133">Transmembrane helix</keyword>
<dbReference type="GO" id="GO:0005886">
    <property type="term" value="C:plasma membrane"/>
    <property type="evidence" value="ECO:0007669"/>
    <property type="project" value="TreeGrafter"/>
</dbReference>
<feature type="transmembrane region" description="Helical" evidence="5">
    <location>
        <begin position="332"/>
        <end position="351"/>
    </location>
</feature>
<dbReference type="EMBL" id="RJKM01000001">
    <property type="protein sequence ID" value="ROP35436.1"/>
    <property type="molecule type" value="Genomic_DNA"/>
</dbReference>
<dbReference type="Pfam" id="PF02361">
    <property type="entry name" value="CbiQ"/>
    <property type="match status" value="1"/>
</dbReference>
<proteinExistence type="predicted"/>
<feature type="transmembrane region" description="Helical" evidence="5">
    <location>
        <begin position="54"/>
        <end position="73"/>
    </location>
</feature>
<protein>
    <submittedName>
        <fullName evidence="6">Energy-coupling factor transport system permease protein</fullName>
    </submittedName>
</protein>
<keyword evidence="2 5" id="KW-0812">Transmembrane</keyword>
<evidence type="ECO:0000256" key="5">
    <source>
        <dbReference type="SAM" id="Phobius"/>
    </source>
</evidence>
<keyword evidence="4 5" id="KW-0472">Membrane</keyword>
<name>A0A3N1GZB4_9PSEU</name>
<feature type="transmembrane region" description="Helical" evidence="5">
    <location>
        <begin position="26"/>
        <end position="42"/>
    </location>
</feature>
<keyword evidence="7" id="KW-1185">Reference proteome</keyword>
<evidence type="ECO:0000256" key="2">
    <source>
        <dbReference type="ARBA" id="ARBA00022692"/>
    </source>
</evidence>
<feature type="transmembrane region" description="Helical" evidence="5">
    <location>
        <begin position="292"/>
        <end position="312"/>
    </location>
</feature>
<reference evidence="6 7" key="1">
    <citation type="submission" date="2018-11" db="EMBL/GenBank/DDBJ databases">
        <title>Sequencing the genomes of 1000 actinobacteria strains.</title>
        <authorList>
            <person name="Klenk H.-P."/>
        </authorList>
    </citation>
    <scope>NUCLEOTIDE SEQUENCE [LARGE SCALE GENOMIC DNA]</scope>
    <source>
        <strain evidence="6 7">DSM 44231</strain>
    </source>
</reference>
<dbReference type="PANTHER" id="PTHR33514:SF15">
    <property type="entry name" value="COBALT TRANSPORT PROTEIN"/>
    <property type="match status" value="1"/>
</dbReference>
<organism evidence="6 7">
    <name type="scientific">Saccharothrix texasensis</name>
    <dbReference type="NCBI Taxonomy" id="103734"/>
    <lineage>
        <taxon>Bacteria</taxon>
        <taxon>Bacillati</taxon>
        <taxon>Actinomycetota</taxon>
        <taxon>Actinomycetes</taxon>
        <taxon>Pseudonocardiales</taxon>
        <taxon>Pseudonocardiaceae</taxon>
        <taxon>Saccharothrix</taxon>
    </lineage>
</organism>
<evidence type="ECO:0000256" key="1">
    <source>
        <dbReference type="ARBA" id="ARBA00004141"/>
    </source>
</evidence>
<evidence type="ECO:0000313" key="7">
    <source>
        <dbReference type="Proteomes" id="UP000268727"/>
    </source>
</evidence>
<sequence length="364" mass="37534">MSLHPGAWWLWALCLAAVAGRTTNPVLLALVIAVAGFVAVSCREDTPWASAYGVFLKFALVVLAVRVVLHVLLGGVSGPTVLVTLPEIPLPEWTKGIRLGGPVSAEGLAFAVYQGLQLATLLCCVGAANALANAKRLLRSLPAALYEVSVAVVVALTVAPQLVASARSVRRARALRGDVVRGVKAMRVLLVPVLEDAFERSLVLAAAMDSRGYGRTAGLPKRTRVVTGALVLGGLLGLCVGAYGLLGGATPGVVGTPMLVVGSVLAVAGLWTGSRRVRRSRYRPDRWGARELAIAGSGLVAALATYLAPGGWGGAALTPATVPLTVPELPLLPAVGLLCALAPVVIARNVVVARNVVARDKVHP</sequence>
<evidence type="ECO:0000256" key="4">
    <source>
        <dbReference type="ARBA" id="ARBA00023136"/>
    </source>
</evidence>
<dbReference type="AlphaFoldDB" id="A0A3N1GZB4"/>
<dbReference type="PANTHER" id="PTHR33514">
    <property type="entry name" value="PROTEIN ABCI12, CHLOROPLASTIC"/>
    <property type="match status" value="1"/>
</dbReference>
<feature type="transmembrane region" description="Helical" evidence="5">
    <location>
        <begin position="143"/>
        <end position="163"/>
    </location>
</feature>
<comment type="caution">
    <text evidence="6">The sequence shown here is derived from an EMBL/GenBank/DDBJ whole genome shotgun (WGS) entry which is preliminary data.</text>
</comment>
<feature type="transmembrane region" description="Helical" evidence="5">
    <location>
        <begin position="252"/>
        <end position="271"/>
    </location>
</feature>
<dbReference type="OrthoDB" id="5187293at2"/>
<comment type="subcellular location">
    <subcellularLocation>
        <location evidence="1">Membrane</location>
        <topology evidence="1">Multi-pass membrane protein</topology>
    </subcellularLocation>
</comment>
<dbReference type="InterPro" id="IPR003339">
    <property type="entry name" value="ABC/ECF_trnsptr_transmembrane"/>
</dbReference>
<evidence type="ECO:0000256" key="3">
    <source>
        <dbReference type="ARBA" id="ARBA00022989"/>
    </source>
</evidence>
<gene>
    <name evidence="6" type="ORF">EDD40_0665</name>
</gene>
<feature type="transmembrane region" description="Helical" evidence="5">
    <location>
        <begin position="225"/>
        <end position="246"/>
    </location>
</feature>
<dbReference type="Proteomes" id="UP000268727">
    <property type="component" value="Unassembled WGS sequence"/>
</dbReference>